<keyword evidence="7" id="KW-1278">Translocase</keyword>
<evidence type="ECO:0000256" key="7">
    <source>
        <dbReference type="ARBA" id="ARBA00022967"/>
    </source>
</evidence>
<evidence type="ECO:0000256" key="1">
    <source>
        <dbReference type="ARBA" id="ARBA00005417"/>
    </source>
</evidence>
<dbReference type="SUPFAM" id="SSF52540">
    <property type="entry name" value="P-loop containing nucleoside triphosphate hydrolases"/>
    <property type="match status" value="1"/>
</dbReference>
<keyword evidence="11" id="KW-1185">Reference proteome</keyword>
<keyword evidence="2" id="KW-0813">Transport</keyword>
<dbReference type="OrthoDB" id="9802264at2"/>
<organism evidence="10 11">
    <name type="scientific">Tepidamorphus gemmatus</name>
    <dbReference type="NCBI Taxonomy" id="747076"/>
    <lineage>
        <taxon>Bacteria</taxon>
        <taxon>Pseudomonadati</taxon>
        <taxon>Pseudomonadota</taxon>
        <taxon>Alphaproteobacteria</taxon>
        <taxon>Hyphomicrobiales</taxon>
        <taxon>Tepidamorphaceae</taxon>
        <taxon>Tepidamorphus</taxon>
    </lineage>
</organism>
<dbReference type="PANTHER" id="PTHR42781">
    <property type="entry name" value="SPERMIDINE/PUTRESCINE IMPORT ATP-BINDING PROTEIN POTA"/>
    <property type="match status" value="1"/>
</dbReference>
<dbReference type="InterPro" id="IPR003439">
    <property type="entry name" value="ABC_transporter-like_ATP-bd"/>
</dbReference>
<dbReference type="InterPro" id="IPR013611">
    <property type="entry name" value="Transp-assoc_OB_typ2"/>
</dbReference>
<evidence type="ECO:0000256" key="8">
    <source>
        <dbReference type="ARBA" id="ARBA00023136"/>
    </source>
</evidence>
<accession>A0A4R3M2I9</accession>
<dbReference type="InterPro" id="IPR008995">
    <property type="entry name" value="Mo/tungstate-bd_C_term_dom"/>
</dbReference>
<keyword evidence="5" id="KW-0547">Nucleotide-binding</keyword>
<keyword evidence="6 10" id="KW-0067">ATP-binding</keyword>
<dbReference type="PROSITE" id="PS00211">
    <property type="entry name" value="ABC_TRANSPORTER_1"/>
    <property type="match status" value="1"/>
</dbReference>
<name>A0A4R3M2I9_9HYPH</name>
<proteinExistence type="inferred from homology"/>
<evidence type="ECO:0000256" key="5">
    <source>
        <dbReference type="ARBA" id="ARBA00022741"/>
    </source>
</evidence>
<dbReference type="InterPro" id="IPR027417">
    <property type="entry name" value="P-loop_NTPase"/>
</dbReference>
<dbReference type="GO" id="GO:0022857">
    <property type="term" value="F:transmembrane transporter activity"/>
    <property type="evidence" value="ECO:0007669"/>
    <property type="project" value="InterPro"/>
</dbReference>
<keyword evidence="4" id="KW-0997">Cell inner membrane</keyword>
<dbReference type="InterPro" id="IPR017666">
    <property type="entry name" value="AminoethylPonate_ABC_PhnT2"/>
</dbReference>
<dbReference type="GO" id="GO:0005524">
    <property type="term" value="F:ATP binding"/>
    <property type="evidence" value="ECO:0007669"/>
    <property type="project" value="UniProtKB-KW"/>
</dbReference>
<dbReference type="Proteomes" id="UP000295678">
    <property type="component" value="Unassembled WGS sequence"/>
</dbReference>
<dbReference type="GO" id="GO:0043190">
    <property type="term" value="C:ATP-binding cassette (ABC) transporter complex"/>
    <property type="evidence" value="ECO:0007669"/>
    <property type="project" value="InterPro"/>
</dbReference>
<evidence type="ECO:0000256" key="6">
    <source>
        <dbReference type="ARBA" id="ARBA00022840"/>
    </source>
</evidence>
<dbReference type="SMART" id="SM00382">
    <property type="entry name" value="AAA"/>
    <property type="match status" value="1"/>
</dbReference>
<evidence type="ECO:0000256" key="2">
    <source>
        <dbReference type="ARBA" id="ARBA00022448"/>
    </source>
</evidence>
<protein>
    <submittedName>
        <fullName evidence="10">Iron(III) transport system ATP-binding protein</fullName>
    </submittedName>
</protein>
<dbReference type="InterPro" id="IPR003593">
    <property type="entry name" value="AAA+_ATPase"/>
</dbReference>
<dbReference type="Pfam" id="PF08402">
    <property type="entry name" value="TOBE_2"/>
    <property type="match status" value="1"/>
</dbReference>
<evidence type="ECO:0000313" key="11">
    <source>
        <dbReference type="Proteomes" id="UP000295678"/>
    </source>
</evidence>
<evidence type="ECO:0000313" key="10">
    <source>
        <dbReference type="EMBL" id="TCT06429.1"/>
    </source>
</evidence>
<dbReference type="Gene3D" id="3.40.50.300">
    <property type="entry name" value="P-loop containing nucleotide triphosphate hydrolases"/>
    <property type="match status" value="1"/>
</dbReference>
<dbReference type="PANTHER" id="PTHR42781:SF5">
    <property type="entry name" value="PUTRESCINE TRANSPORT ATP-BINDING PROTEIN POTG"/>
    <property type="match status" value="1"/>
</dbReference>
<dbReference type="InterPro" id="IPR012340">
    <property type="entry name" value="NA-bd_OB-fold"/>
</dbReference>
<reference evidence="10 11" key="1">
    <citation type="submission" date="2019-03" db="EMBL/GenBank/DDBJ databases">
        <title>Genomic Encyclopedia of Type Strains, Phase IV (KMG-IV): sequencing the most valuable type-strain genomes for metagenomic binning, comparative biology and taxonomic classification.</title>
        <authorList>
            <person name="Goeker M."/>
        </authorList>
    </citation>
    <scope>NUCLEOTIDE SEQUENCE [LARGE SCALE GENOMIC DNA]</scope>
    <source>
        <strain evidence="10 11">DSM 19345</strain>
    </source>
</reference>
<dbReference type="GO" id="GO:0016887">
    <property type="term" value="F:ATP hydrolysis activity"/>
    <property type="evidence" value="ECO:0007669"/>
    <property type="project" value="InterPro"/>
</dbReference>
<dbReference type="FunFam" id="3.40.50.300:FF:000425">
    <property type="entry name" value="Probable ABC transporter, ATP-binding subunit"/>
    <property type="match status" value="1"/>
</dbReference>
<feature type="domain" description="ABC transporter" evidence="9">
    <location>
        <begin position="22"/>
        <end position="252"/>
    </location>
</feature>
<comment type="similarity">
    <text evidence="1">Belongs to the ABC transporter superfamily.</text>
</comment>
<dbReference type="Gene3D" id="2.40.50.140">
    <property type="entry name" value="Nucleic acid-binding proteins"/>
    <property type="match status" value="1"/>
</dbReference>
<keyword evidence="3" id="KW-1003">Cell membrane</keyword>
<evidence type="ECO:0000259" key="9">
    <source>
        <dbReference type="PROSITE" id="PS50893"/>
    </source>
</evidence>
<evidence type="ECO:0000256" key="3">
    <source>
        <dbReference type="ARBA" id="ARBA00022475"/>
    </source>
</evidence>
<dbReference type="Pfam" id="PF00005">
    <property type="entry name" value="ABC_tran"/>
    <property type="match status" value="1"/>
</dbReference>
<dbReference type="GO" id="GO:0015697">
    <property type="term" value="P:quaternary ammonium group transport"/>
    <property type="evidence" value="ECO:0007669"/>
    <property type="project" value="UniProtKB-ARBA"/>
</dbReference>
<evidence type="ECO:0000256" key="4">
    <source>
        <dbReference type="ARBA" id="ARBA00022519"/>
    </source>
</evidence>
<dbReference type="Gene3D" id="2.40.50.100">
    <property type="match status" value="1"/>
</dbReference>
<dbReference type="SUPFAM" id="SSF50331">
    <property type="entry name" value="MOP-like"/>
    <property type="match status" value="1"/>
</dbReference>
<dbReference type="InterPro" id="IPR017871">
    <property type="entry name" value="ABC_transporter-like_CS"/>
</dbReference>
<gene>
    <name evidence="10" type="ORF">EDC22_11112</name>
</gene>
<sequence length="374" mass="40296">MPPAAPGQTAYSVAPPHDGPYLAIENVTKRFGGFAALKGVSLEVAHREFVCFLGPSGCGKTTLLRAIAGLDIQTSGRIHQGGRDISALPPGERDFGIVFQSYALFPNLTIRRNVAYGLENRGLRRADIRRRVDELLDLVGLTDQAEKYPAQLSGGQQQRVALARALAPSPGLLLLDEPLSALDAKVRARLRFEIKKLQRTLGITTIMVTHDQEEALTMADRIVVMNQGTIEQVGSPMQIYATPASTFVADFIGTMNFAPGVMAGPGRLHAYGAELACDEDGIPTGTPVTVAIRPEDIELGTQHGRNVVAGEIAWIEFLGSFVRLGLHRTGTGEAGIRIDLPIARARQMALQEGTEVSFALPADRLRLYPESARG</sequence>
<dbReference type="AlphaFoldDB" id="A0A4R3M2I9"/>
<comment type="caution">
    <text evidence="10">The sequence shown here is derived from an EMBL/GenBank/DDBJ whole genome shotgun (WGS) entry which is preliminary data.</text>
</comment>
<dbReference type="InterPro" id="IPR050093">
    <property type="entry name" value="ABC_SmlMolc_Importer"/>
</dbReference>
<dbReference type="RefSeq" id="WP_132807503.1">
    <property type="nucleotide sequence ID" value="NZ_SMAK01000011.1"/>
</dbReference>
<dbReference type="PROSITE" id="PS50893">
    <property type="entry name" value="ABC_TRANSPORTER_2"/>
    <property type="match status" value="1"/>
</dbReference>
<dbReference type="NCBIfam" id="TIGR03265">
    <property type="entry name" value="PhnT2"/>
    <property type="match status" value="1"/>
</dbReference>
<keyword evidence="8" id="KW-0472">Membrane</keyword>
<dbReference type="EMBL" id="SMAK01000011">
    <property type="protein sequence ID" value="TCT06429.1"/>
    <property type="molecule type" value="Genomic_DNA"/>
</dbReference>